<dbReference type="PANTHER" id="PTHR22916">
    <property type="entry name" value="GLYCOSYLTRANSFERASE"/>
    <property type="match status" value="1"/>
</dbReference>
<evidence type="ECO:0000259" key="1">
    <source>
        <dbReference type="Pfam" id="PF00535"/>
    </source>
</evidence>
<dbReference type="AlphaFoldDB" id="A0A7W8GCD6"/>
<evidence type="ECO:0000313" key="3">
    <source>
        <dbReference type="Proteomes" id="UP000525389"/>
    </source>
</evidence>
<dbReference type="RefSeq" id="WP_184024313.1">
    <property type="nucleotide sequence ID" value="NZ_JACHFN010000001.1"/>
</dbReference>
<dbReference type="GO" id="GO:0016758">
    <property type="term" value="F:hexosyltransferase activity"/>
    <property type="evidence" value="ECO:0007669"/>
    <property type="project" value="UniProtKB-ARBA"/>
</dbReference>
<dbReference type="EMBL" id="JACHFN010000001">
    <property type="protein sequence ID" value="MBB5232808.1"/>
    <property type="molecule type" value="Genomic_DNA"/>
</dbReference>
<keyword evidence="2" id="KW-0808">Transferase</keyword>
<protein>
    <submittedName>
        <fullName evidence="2">Glycosyltransferase involved in cell wall biosynthesis</fullName>
    </submittedName>
</protein>
<accession>A0A7W8GCD6</accession>
<reference evidence="2 3" key="1">
    <citation type="submission" date="2020-08" db="EMBL/GenBank/DDBJ databases">
        <title>Genomic Encyclopedia of Type Strains, Phase IV (KMG-IV): sequencing the most valuable type-strain genomes for metagenomic binning, comparative biology and taxonomic classification.</title>
        <authorList>
            <person name="Goeker M."/>
        </authorList>
    </citation>
    <scope>NUCLEOTIDE SEQUENCE [LARGE SCALE GENOMIC DNA]</scope>
    <source>
        <strain evidence="2 3">DSM 101791</strain>
    </source>
</reference>
<proteinExistence type="predicted"/>
<dbReference type="InterPro" id="IPR001173">
    <property type="entry name" value="Glyco_trans_2-like"/>
</dbReference>
<feature type="domain" description="Glycosyltransferase 2-like" evidence="1">
    <location>
        <begin position="6"/>
        <end position="111"/>
    </location>
</feature>
<keyword evidence="3" id="KW-1185">Reference proteome</keyword>
<dbReference type="SUPFAM" id="SSF53448">
    <property type="entry name" value="Nucleotide-diphospho-sugar transferases"/>
    <property type="match status" value="1"/>
</dbReference>
<name>A0A7W8GCD6_9DEIO</name>
<sequence length="323" mass="37420">MVKQFSVIVAVYNAQNYLQETLVSLQRQTYREFEVVMVDDGSTDQSAEIARQFCISDPRFRLLSTPNRGISPTRNLAIEHARGDWLAICDADDTWNPHKLEKQAAFIAAWDDRAHGPLAALGTAGYITNRFGQVRRVEDLGITTLEDYRYWRDEIGQMAMINSSVVFRKDLFFEVGGYRADYTPAEDTDLWTRLAGRGVVLNLPGRLTYYRMHGENISESSYVRMMLNARRVRANSGRRRAGLPEYSYDEFYAHLAEHPEQLARLLRQLRHEMHYYVARNRWNNGRRLGGLGRFLRATLLAPERSLRLLREGYLHRLRRGQAA</sequence>
<dbReference type="InterPro" id="IPR029044">
    <property type="entry name" value="Nucleotide-diphossugar_trans"/>
</dbReference>
<dbReference type="Pfam" id="PF00535">
    <property type="entry name" value="Glycos_transf_2"/>
    <property type="match status" value="1"/>
</dbReference>
<dbReference type="Proteomes" id="UP000525389">
    <property type="component" value="Unassembled WGS sequence"/>
</dbReference>
<comment type="caution">
    <text evidence="2">The sequence shown here is derived from an EMBL/GenBank/DDBJ whole genome shotgun (WGS) entry which is preliminary data.</text>
</comment>
<dbReference type="Gene3D" id="3.90.550.10">
    <property type="entry name" value="Spore Coat Polysaccharide Biosynthesis Protein SpsA, Chain A"/>
    <property type="match status" value="1"/>
</dbReference>
<organism evidence="2 3">
    <name type="scientific">Deinococcus budaensis</name>
    <dbReference type="NCBI Taxonomy" id="1665626"/>
    <lineage>
        <taxon>Bacteria</taxon>
        <taxon>Thermotogati</taxon>
        <taxon>Deinococcota</taxon>
        <taxon>Deinococci</taxon>
        <taxon>Deinococcales</taxon>
        <taxon>Deinococcaceae</taxon>
        <taxon>Deinococcus</taxon>
    </lineage>
</organism>
<dbReference type="PANTHER" id="PTHR22916:SF3">
    <property type="entry name" value="UDP-GLCNAC:BETAGAL BETA-1,3-N-ACETYLGLUCOSAMINYLTRANSFERASE-LIKE PROTEIN 1"/>
    <property type="match status" value="1"/>
</dbReference>
<dbReference type="CDD" id="cd00761">
    <property type="entry name" value="Glyco_tranf_GTA_type"/>
    <property type="match status" value="1"/>
</dbReference>
<gene>
    <name evidence="2" type="ORF">HNQ09_000225</name>
</gene>
<evidence type="ECO:0000313" key="2">
    <source>
        <dbReference type="EMBL" id="MBB5232808.1"/>
    </source>
</evidence>